<dbReference type="Proteomes" id="UP001341840">
    <property type="component" value="Unassembled WGS sequence"/>
</dbReference>
<reference evidence="1 2" key="1">
    <citation type="journal article" date="2023" name="Plants (Basel)">
        <title>Bridging the Gap: Combining Genomics and Transcriptomics Approaches to Understand Stylosanthes scabra, an Orphan Legume from the Brazilian Caatinga.</title>
        <authorList>
            <person name="Ferreira-Neto J.R.C."/>
            <person name="da Silva M.D."/>
            <person name="Binneck E."/>
            <person name="de Melo N.F."/>
            <person name="da Silva R.H."/>
            <person name="de Melo A.L.T.M."/>
            <person name="Pandolfi V."/>
            <person name="Bustamante F.O."/>
            <person name="Brasileiro-Vidal A.C."/>
            <person name="Benko-Iseppon A.M."/>
        </authorList>
    </citation>
    <scope>NUCLEOTIDE SEQUENCE [LARGE SCALE GENOMIC DNA]</scope>
    <source>
        <tissue evidence="1">Leaves</tissue>
    </source>
</reference>
<evidence type="ECO:0000313" key="2">
    <source>
        <dbReference type="Proteomes" id="UP001341840"/>
    </source>
</evidence>
<sequence length="113" mass="12994">MLLTPEKEKKSKEKQYKNVGMLVFYPTVCANVLGWSLGKEVLLGCILASKRADSDSKRLTKLGTARGGPARPFRRSTVNVVHFFCRADWEAPIRNTFPAPRRQRDNRLPHRRR</sequence>
<keyword evidence="2" id="KW-1185">Reference proteome</keyword>
<evidence type="ECO:0000313" key="1">
    <source>
        <dbReference type="EMBL" id="MED6186213.1"/>
    </source>
</evidence>
<comment type="caution">
    <text evidence="1">The sequence shown here is derived from an EMBL/GenBank/DDBJ whole genome shotgun (WGS) entry which is preliminary data.</text>
</comment>
<name>A0ABU6WQ36_9FABA</name>
<proteinExistence type="predicted"/>
<gene>
    <name evidence="1" type="ORF">PIB30_064640</name>
</gene>
<dbReference type="EMBL" id="JASCZI010181875">
    <property type="protein sequence ID" value="MED6186213.1"/>
    <property type="molecule type" value="Genomic_DNA"/>
</dbReference>
<protein>
    <submittedName>
        <fullName evidence="1">Uncharacterized protein</fullName>
    </submittedName>
</protein>
<organism evidence="1 2">
    <name type="scientific">Stylosanthes scabra</name>
    <dbReference type="NCBI Taxonomy" id="79078"/>
    <lineage>
        <taxon>Eukaryota</taxon>
        <taxon>Viridiplantae</taxon>
        <taxon>Streptophyta</taxon>
        <taxon>Embryophyta</taxon>
        <taxon>Tracheophyta</taxon>
        <taxon>Spermatophyta</taxon>
        <taxon>Magnoliopsida</taxon>
        <taxon>eudicotyledons</taxon>
        <taxon>Gunneridae</taxon>
        <taxon>Pentapetalae</taxon>
        <taxon>rosids</taxon>
        <taxon>fabids</taxon>
        <taxon>Fabales</taxon>
        <taxon>Fabaceae</taxon>
        <taxon>Papilionoideae</taxon>
        <taxon>50 kb inversion clade</taxon>
        <taxon>dalbergioids sensu lato</taxon>
        <taxon>Dalbergieae</taxon>
        <taxon>Pterocarpus clade</taxon>
        <taxon>Stylosanthes</taxon>
    </lineage>
</organism>
<accession>A0ABU6WQ36</accession>